<dbReference type="InterPro" id="IPR003679">
    <property type="entry name" value="Amioglycoside_AcTrfase"/>
</dbReference>
<proteinExistence type="inferred from homology"/>
<comment type="similarity">
    <text evidence="1 4">Belongs to the antibiotic N-acetyltransferase family.</text>
</comment>
<sequence>MEEIKGELITVDTLMQDLKKLGVQEGMTLLVHSSFKSLGQWVLGGPVSVILALEKAVGMSGTLVMPTHTPDLSDPSGWGNPPVSESWWETIRAEMPPYDEDMTPCKWMGVIPDTFRKQKGVIRSSHPQVSFAAWGANAGDIVRNHCLDNGLGESSPLARIYDRHGWVLLLGVGHESNTSLHLAEHRASYYGKKAIECKAPITREGIRQWISYTDLDYESADFGRLGVDYERSGGQAHRGKIAGADARLMPQRQLVDYGVQWLEQHRRS</sequence>
<dbReference type="InterPro" id="IPR028345">
    <property type="entry name" value="Antibiotic_NAT-like"/>
</dbReference>
<accession>A0A3S8RU49</accession>
<organism evidence="5 6">
    <name type="scientific">Paenibacillus lentus</name>
    <dbReference type="NCBI Taxonomy" id="1338368"/>
    <lineage>
        <taxon>Bacteria</taxon>
        <taxon>Bacillati</taxon>
        <taxon>Bacillota</taxon>
        <taxon>Bacilli</taxon>
        <taxon>Bacillales</taxon>
        <taxon>Paenibacillaceae</taxon>
        <taxon>Paenibacillus</taxon>
    </lineage>
</organism>
<evidence type="ECO:0000313" key="6">
    <source>
        <dbReference type="Proteomes" id="UP000273145"/>
    </source>
</evidence>
<evidence type="ECO:0000256" key="3">
    <source>
        <dbReference type="ARBA" id="ARBA00023315"/>
    </source>
</evidence>
<dbReference type="AlphaFoldDB" id="A0A3S8RU49"/>
<gene>
    <name evidence="5" type="ORF">EIM92_09560</name>
</gene>
<dbReference type="SUPFAM" id="SSF110710">
    <property type="entry name" value="TTHA0583/YokD-like"/>
    <property type="match status" value="1"/>
</dbReference>
<dbReference type="RefSeq" id="WP_125082451.1">
    <property type="nucleotide sequence ID" value="NZ_CP034248.1"/>
</dbReference>
<protein>
    <recommendedName>
        <fullName evidence="4">Aminoglycoside N(3)-acetyltransferase</fullName>
        <ecNumber evidence="4">2.3.1.-</ecNumber>
    </recommendedName>
</protein>
<keyword evidence="4" id="KW-0046">Antibiotic resistance</keyword>
<dbReference type="PANTHER" id="PTHR11104">
    <property type="entry name" value="AMINOGLYCOSIDE N3-ACETYLTRANSFERASE"/>
    <property type="match status" value="1"/>
</dbReference>
<dbReference type="PANTHER" id="PTHR11104:SF0">
    <property type="entry name" value="SPBETA PROPHAGE-DERIVED AMINOGLYCOSIDE N(3')-ACETYLTRANSFERASE-LIKE PROTEIN YOKD"/>
    <property type="match status" value="1"/>
</dbReference>
<evidence type="ECO:0000313" key="5">
    <source>
        <dbReference type="EMBL" id="AZK46390.1"/>
    </source>
</evidence>
<dbReference type="OrthoDB" id="7330654at2"/>
<keyword evidence="2 4" id="KW-0808">Transferase</keyword>
<dbReference type="EMBL" id="CP034248">
    <property type="protein sequence ID" value="AZK46390.1"/>
    <property type="molecule type" value="Genomic_DNA"/>
</dbReference>
<evidence type="ECO:0000256" key="4">
    <source>
        <dbReference type="RuleBase" id="RU365031"/>
    </source>
</evidence>
<keyword evidence="3 4" id="KW-0012">Acyltransferase</keyword>
<evidence type="ECO:0000256" key="1">
    <source>
        <dbReference type="ARBA" id="ARBA00006383"/>
    </source>
</evidence>
<dbReference type="KEGG" id="plen:EIM92_09560"/>
<reference evidence="5 6" key="1">
    <citation type="submission" date="2018-11" db="EMBL/GenBank/DDBJ databases">
        <title>Genome sequencing of Paenibacillus lentus DSM25539(T).</title>
        <authorList>
            <person name="Kook J.-K."/>
            <person name="Park S.-N."/>
            <person name="Lim Y.K."/>
        </authorList>
    </citation>
    <scope>NUCLEOTIDE SEQUENCE [LARGE SCALE GENOMIC DNA]</scope>
    <source>
        <strain evidence="5 6">DSM 25539</strain>
    </source>
</reference>
<comment type="catalytic activity">
    <reaction evidence="4">
        <text>a 2-deoxystreptamine antibiotic + acetyl-CoA = an N(3)-acetyl-2-deoxystreptamine antibiotic + CoA + H(+)</text>
        <dbReference type="Rhea" id="RHEA:12665"/>
        <dbReference type="ChEBI" id="CHEBI:15378"/>
        <dbReference type="ChEBI" id="CHEBI:57287"/>
        <dbReference type="ChEBI" id="CHEBI:57288"/>
        <dbReference type="ChEBI" id="CHEBI:57921"/>
        <dbReference type="ChEBI" id="CHEBI:77452"/>
        <dbReference type="EC" id="2.3.1.81"/>
    </reaction>
</comment>
<dbReference type="GO" id="GO:0046353">
    <property type="term" value="F:aminoglycoside 3-N-acetyltransferase activity"/>
    <property type="evidence" value="ECO:0007669"/>
    <property type="project" value="UniProtKB-EC"/>
</dbReference>
<keyword evidence="6" id="KW-1185">Reference proteome</keyword>
<name>A0A3S8RU49_9BACL</name>
<dbReference type="Proteomes" id="UP000273145">
    <property type="component" value="Chromosome"/>
</dbReference>
<dbReference type="EC" id="2.3.1.-" evidence="4"/>
<dbReference type="GO" id="GO:0046677">
    <property type="term" value="P:response to antibiotic"/>
    <property type="evidence" value="ECO:0007669"/>
    <property type="project" value="UniProtKB-KW"/>
</dbReference>
<evidence type="ECO:0000256" key="2">
    <source>
        <dbReference type="ARBA" id="ARBA00022679"/>
    </source>
</evidence>
<dbReference type="Pfam" id="PF02522">
    <property type="entry name" value="Antibiotic_NAT"/>
    <property type="match status" value="1"/>
</dbReference>